<accession>A0A0E9VM82</accession>
<organism evidence="1">
    <name type="scientific">Anguilla anguilla</name>
    <name type="common">European freshwater eel</name>
    <name type="synonym">Muraena anguilla</name>
    <dbReference type="NCBI Taxonomy" id="7936"/>
    <lineage>
        <taxon>Eukaryota</taxon>
        <taxon>Metazoa</taxon>
        <taxon>Chordata</taxon>
        <taxon>Craniata</taxon>
        <taxon>Vertebrata</taxon>
        <taxon>Euteleostomi</taxon>
        <taxon>Actinopterygii</taxon>
        <taxon>Neopterygii</taxon>
        <taxon>Teleostei</taxon>
        <taxon>Anguilliformes</taxon>
        <taxon>Anguillidae</taxon>
        <taxon>Anguilla</taxon>
    </lineage>
</organism>
<dbReference type="AlphaFoldDB" id="A0A0E9VM82"/>
<reference evidence="1" key="2">
    <citation type="journal article" date="2015" name="Fish Shellfish Immunol.">
        <title>Early steps in the European eel (Anguilla anguilla)-Vibrio vulnificus interaction in the gills: Role of the RtxA13 toxin.</title>
        <authorList>
            <person name="Callol A."/>
            <person name="Pajuelo D."/>
            <person name="Ebbesson L."/>
            <person name="Teles M."/>
            <person name="MacKenzie S."/>
            <person name="Amaro C."/>
        </authorList>
    </citation>
    <scope>NUCLEOTIDE SEQUENCE</scope>
</reference>
<sequence length="53" mass="6203">MIEQWETIIQLTQGEQDTKQKCRHLAAQQGKRRQKHRTMTDFILPPKKSLLGG</sequence>
<protein>
    <submittedName>
        <fullName evidence="1">Uncharacterized protein</fullName>
    </submittedName>
</protein>
<name>A0A0E9VM82_ANGAN</name>
<evidence type="ECO:0000313" key="1">
    <source>
        <dbReference type="EMBL" id="JAH79182.1"/>
    </source>
</evidence>
<reference evidence="1" key="1">
    <citation type="submission" date="2014-11" db="EMBL/GenBank/DDBJ databases">
        <authorList>
            <person name="Amaro Gonzalez C."/>
        </authorList>
    </citation>
    <scope>NUCLEOTIDE SEQUENCE</scope>
</reference>
<proteinExistence type="predicted"/>
<dbReference type="EMBL" id="GBXM01029395">
    <property type="protein sequence ID" value="JAH79182.1"/>
    <property type="molecule type" value="Transcribed_RNA"/>
</dbReference>